<organism evidence="2 3">
    <name type="scientific">Magallana gigas</name>
    <name type="common">Pacific oyster</name>
    <name type="synonym">Crassostrea gigas</name>
    <dbReference type="NCBI Taxonomy" id="29159"/>
    <lineage>
        <taxon>Eukaryota</taxon>
        <taxon>Metazoa</taxon>
        <taxon>Spiralia</taxon>
        <taxon>Lophotrochozoa</taxon>
        <taxon>Mollusca</taxon>
        <taxon>Bivalvia</taxon>
        <taxon>Autobranchia</taxon>
        <taxon>Pteriomorphia</taxon>
        <taxon>Ostreida</taxon>
        <taxon>Ostreoidea</taxon>
        <taxon>Ostreidae</taxon>
        <taxon>Magallana</taxon>
    </lineage>
</organism>
<keyword evidence="1" id="KW-0732">Signal</keyword>
<evidence type="ECO:0000313" key="3">
    <source>
        <dbReference type="Proteomes" id="UP000005408"/>
    </source>
</evidence>
<dbReference type="Gene3D" id="3.30.1360.180">
    <property type="match status" value="2"/>
</dbReference>
<dbReference type="SUPFAM" id="SSF53649">
    <property type="entry name" value="Alkaline phosphatase-like"/>
    <property type="match status" value="2"/>
</dbReference>
<sequence length="838" mass="95051">MPRIAIVFLTFLAGVASRRNKVLLVSMDGFRWDYVSSVPTPNLDRLAGIGTRADYINNTFCTKTFPSHFSVATGLYEESHGIIGNVMYDPVFNETFNPKTMDSKWWNGGEPIWITAVKQGLKSATYFWPGSEAEIRGLRPTLYKKYANVDIRVQIDNVTDWLKGDIDLAVMYSPQPDKAGHTYGPSAPELKEKVQEVDLAVGFLLDKLEEKNLSSKVNLVLTSDHGMTEIDFQKKRIEISSLVNLSDIIRKSDKGPLMHITPVEGKLESVYQALSKSDKMTVYKKEEIPEFWHYKNNRRVMPILCVADEGWSVVWDKDDLINKTDRGNHGYDNRLSSMKPIFYAAGPDIRKNYTTPPFLSVDIYSLLCSLLDIDQASNNGSYERVRNFVVKQGKTAGLIMADWGSLLCLVAVCMADLVSYASTKKYAGQVLLVSMDGFRWDYINKTQTPNFDRMARLGTHALYMNNTFITKTFPNHYTLVTGLYEESHGIIGNHMYDPVLNKTFSRGNNDPVWWDGGEPLWVTARKYNQTSATFYWPGSEAKIRGYRPNKWLPYNESVPFRPRVDRVMGWLANDSINFVTLYFHEPDKTGHNFGPDSPQIIEKVKEMDGILGYILDSMQKYSLTDKVNLIVLSDHGMTTIDLQHRLIDISQIVDMKEDVLFTMDGGPIMHINPKRSPENVIQKMRNASVPHLTVYLKEEIPVEWHYGKNRRVMPIFATADEGWAIVTNASIAMTLSDKGDHGYNNALLSMKPIFYAMGPNIRRNYQVSVFKNVDIYPLVCELLQLPPAANNGSLRRVQSFIVSNDSVNSSTELSTLSVWVLLLFSIISSTIMSNLRSL</sequence>
<evidence type="ECO:0000313" key="2">
    <source>
        <dbReference type="EnsemblMetazoa" id="G3436.11:cds"/>
    </source>
</evidence>
<dbReference type="Gene3D" id="3.40.720.10">
    <property type="entry name" value="Alkaline Phosphatase, subunit A"/>
    <property type="match status" value="2"/>
</dbReference>
<dbReference type="InterPro" id="IPR002591">
    <property type="entry name" value="Phosphodiest/P_Trfase"/>
</dbReference>
<name>A0A8W8MI84_MAGGI</name>
<dbReference type="PANTHER" id="PTHR10151:SF120">
    <property type="entry name" value="BIS(5'-ADENOSYL)-TRIPHOSPHATASE"/>
    <property type="match status" value="1"/>
</dbReference>
<dbReference type="AlphaFoldDB" id="A0A8W8MI84"/>
<accession>A0A8W8MI84</accession>
<reference evidence="2" key="1">
    <citation type="submission" date="2022-08" db="UniProtKB">
        <authorList>
            <consortium name="EnsemblMetazoa"/>
        </authorList>
    </citation>
    <scope>IDENTIFICATION</scope>
    <source>
        <strain evidence="2">05x7-T-G4-1.051#20</strain>
    </source>
</reference>
<dbReference type="Proteomes" id="UP000005408">
    <property type="component" value="Unassembled WGS sequence"/>
</dbReference>
<feature type="signal peptide" evidence="1">
    <location>
        <begin position="1"/>
        <end position="17"/>
    </location>
</feature>
<dbReference type="CDD" id="cd16018">
    <property type="entry name" value="Enpp"/>
    <property type="match status" value="2"/>
</dbReference>
<evidence type="ECO:0000256" key="1">
    <source>
        <dbReference type="SAM" id="SignalP"/>
    </source>
</evidence>
<dbReference type="EnsemblMetazoa" id="G3436.11">
    <property type="protein sequence ID" value="G3436.11:cds"/>
    <property type="gene ID" value="G3436"/>
</dbReference>
<feature type="chain" id="PRO_5036500285" description="Ectonucleotide pyrophosphatase/phosphodiesterase family member 5" evidence="1">
    <location>
        <begin position="18"/>
        <end position="838"/>
    </location>
</feature>
<proteinExistence type="predicted"/>
<dbReference type="InterPro" id="IPR017850">
    <property type="entry name" value="Alkaline_phosphatase_core_sf"/>
</dbReference>
<evidence type="ECO:0008006" key="4">
    <source>
        <dbReference type="Google" id="ProtNLM"/>
    </source>
</evidence>
<dbReference type="GO" id="GO:0016787">
    <property type="term" value="F:hydrolase activity"/>
    <property type="evidence" value="ECO:0007669"/>
    <property type="project" value="UniProtKB-ARBA"/>
</dbReference>
<keyword evidence="3" id="KW-1185">Reference proteome</keyword>
<protein>
    <recommendedName>
        <fullName evidence="4">Ectonucleotide pyrophosphatase/phosphodiesterase family member 5</fullName>
    </recommendedName>
</protein>
<dbReference type="PANTHER" id="PTHR10151">
    <property type="entry name" value="ECTONUCLEOTIDE PYROPHOSPHATASE/PHOSPHODIESTERASE"/>
    <property type="match status" value="1"/>
</dbReference>
<dbReference type="Pfam" id="PF01663">
    <property type="entry name" value="Phosphodiest"/>
    <property type="match status" value="2"/>
</dbReference>